<proteinExistence type="predicted"/>
<evidence type="ECO:0000256" key="3">
    <source>
        <dbReference type="ARBA" id="ARBA00022827"/>
    </source>
</evidence>
<dbReference type="Gene3D" id="2.40.30.10">
    <property type="entry name" value="Translation factors"/>
    <property type="match status" value="1"/>
</dbReference>
<dbReference type="InterPro" id="IPR036188">
    <property type="entry name" value="FAD/NAD-bd_sf"/>
</dbReference>
<dbReference type="PANTHER" id="PTHR42887">
    <property type="entry name" value="OS12G0638800 PROTEIN"/>
    <property type="match status" value="1"/>
</dbReference>
<dbReference type="InterPro" id="IPR023166">
    <property type="entry name" value="BaiN-like_dom_sf"/>
</dbReference>
<dbReference type="SUPFAM" id="SSF160996">
    <property type="entry name" value="HI0933 insert domain-like"/>
    <property type="match status" value="1"/>
</dbReference>
<dbReference type="RefSeq" id="WP_025801796.1">
    <property type="nucleotide sequence ID" value="NZ_CP053842.1"/>
</dbReference>
<comment type="cofactor">
    <cofactor evidence="1">
        <name>FAD</name>
        <dbReference type="ChEBI" id="CHEBI:57692"/>
    </cofactor>
</comment>
<evidence type="ECO:0000256" key="1">
    <source>
        <dbReference type="ARBA" id="ARBA00001974"/>
    </source>
</evidence>
<dbReference type="InterPro" id="IPR004792">
    <property type="entry name" value="BaiN-like"/>
</dbReference>
<keyword evidence="3" id="KW-0274">FAD</keyword>
<protein>
    <submittedName>
        <fullName evidence="6">Aminoacetone oxidase family FAD-binding enzyme</fullName>
    </submittedName>
</protein>
<feature type="domain" description="RsdA/BaiN/AoA(So)-like insert" evidence="5">
    <location>
        <begin position="180"/>
        <end position="318"/>
    </location>
</feature>
<dbReference type="Proteomes" id="UP000594749">
    <property type="component" value="Chromosome"/>
</dbReference>
<evidence type="ECO:0000313" key="6">
    <source>
        <dbReference type="EMBL" id="QOQ88085.1"/>
    </source>
</evidence>
<dbReference type="SUPFAM" id="SSF51905">
    <property type="entry name" value="FAD/NAD(P)-binding domain"/>
    <property type="match status" value="1"/>
</dbReference>
<dbReference type="InterPro" id="IPR057661">
    <property type="entry name" value="RsdA/BaiN/AoA(So)_Rossmann"/>
</dbReference>
<keyword evidence="7" id="KW-1185">Reference proteome</keyword>
<accession>A0A7M1LKM7</accession>
<evidence type="ECO:0000259" key="5">
    <source>
        <dbReference type="Pfam" id="PF22780"/>
    </source>
</evidence>
<feature type="domain" description="RsdA/BaiN/AoA(So)-like Rossmann fold-like" evidence="4">
    <location>
        <begin position="5"/>
        <end position="370"/>
    </location>
</feature>
<reference evidence="6 7" key="1">
    <citation type="submission" date="2020-10" db="EMBL/GenBank/DDBJ databases">
        <title>Campylobacter and Helicobacter PacBio genomes.</title>
        <authorList>
            <person name="Lane C."/>
        </authorList>
    </citation>
    <scope>NUCLEOTIDE SEQUENCE [LARGE SCALE GENOMIC DNA]</scope>
    <source>
        <strain evidence="6 7">2016D-0077</strain>
    </source>
</reference>
<dbReference type="Gene3D" id="3.50.50.60">
    <property type="entry name" value="FAD/NAD(P)-binding domain"/>
    <property type="match status" value="1"/>
</dbReference>
<organism evidence="6 7">
    <name type="scientific">Campylobacter corcagiensis</name>
    <dbReference type="NCBI Taxonomy" id="1448857"/>
    <lineage>
        <taxon>Bacteria</taxon>
        <taxon>Pseudomonadati</taxon>
        <taxon>Campylobacterota</taxon>
        <taxon>Epsilonproteobacteria</taxon>
        <taxon>Campylobacterales</taxon>
        <taxon>Campylobacteraceae</taxon>
        <taxon>Campylobacter</taxon>
    </lineage>
</organism>
<dbReference type="AlphaFoldDB" id="A0A7M1LKM7"/>
<gene>
    <name evidence="6" type="ORF">IMC76_04670</name>
</gene>
<sequence>MRQTKTIIIGGGASGLYLSSLLLKQHTVLEQNSKVGKKILASGGGKCNITNEFISSQNYLGDAEFIDEILSNLSYKEVLAKFSDVKFSKIKNNQFFASSSKDVLNSLLKMCKNSEILTSTKVQSVKKLGDDFILTTNSGDFSCKNLVVASGGLSAKALGVSDIGYNIAMKFNHKVSTLNPALVGLTVQKPEFWMKSLSGVSLKGTLKVGSRILDGELLFTHKGISGPVAMNASLFWQKGECELNFMPNFNLKNIRNSRKQLVSVLPLPRNFIKAYLKNFNLLDKPVSRFSDSEFEIIKNLQSYKFAPAGNFGYEKAEITKGGICVSEMSNFCESKICKNLYFIGEILDVSGMIGGFNLHFAFASAKAVAKKLNSCAL</sequence>
<evidence type="ECO:0000256" key="2">
    <source>
        <dbReference type="ARBA" id="ARBA00022630"/>
    </source>
</evidence>
<evidence type="ECO:0000313" key="7">
    <source>
        <dbReference type="Proteomes" id="UP000594749"/>
    </source>
</evidence>
<keyword evidence="2" id="KW-0285">Flavoprotein</keyword>
<dbReference type="InterPro" id="IPR055178">
    <property type="entry name" value="RsdA/BaiN/AoA(So)-like_dom"/>
</dbReference>
<dbReference type="NCBIfam" id="TIGR00275">
    <property type="entry name" value="aminoacetone oxidase family FAD-binding enzyme"/>
    <property type="match status" value="1"/>
</dbReference>
<dbReference type="Gene3D" id="1.10.8.260">
    <property type="entry name" value="HI0933 insert domain-like"/>
    <property type="match status" value="1"/>
</dbReference>
<evidence type="ECO:0000259" key="4">
    <source>
        <dbReference type="Pfam" id="PF03486"/>
    </source>
</evidence>
<dbReference type="EMBL" id="CP063078">
    <property type="protein sequence ID" value="QOQ88085.1"/>
    <property type="molecule type" value="Genomic_DNA"/>
</dbReference>
<dbReference type="Pfam" id="PF03486">
    <property type="entry name" value="HI0933_like"/>
    <property type="match status" value="1"/>
</dbReference>
<dbReference type="OrthoDB" id="9773233at2"/>
<name>A0A7M1LKM7_9BACT</name>
<dbReference type="Pfam" id="PF22780">
    <property type="entry name" value="HI0933_like_1st"/>
    <property type="match status" value="1"/>
</dbReference>
<dbReference type="PANTHER" id="PTHR42887:SF2">
    <property type="entry name" value="OS12G0638800 PROTEIN"/>
    <property type="match status" value="1"/>
</dbReference>